<organism evidence="3 4">
    <name type="scientific">Tilletia caries</name>
    <name type="common">wheat bunt fungus</name>
    <dbReference type="NCBI Taxonomy" id="13290"/>
    <lineage>
        <taxon>Eukaryota</taxon>
        <taxon>Fungi</taxon>
        <taxon>Dikarya</taxon>
        <taxon>Basidiomycota</taxon>
        <taxon>Ustilaginomycotina</taxon>
        <taxon>Exobasidiomycetes</taxon>
        <taxon>Tilletiales</taxon>
        <taxon>Tilletiaceae</taxon>
        <taxon>Tilletia</taxon>
    </lineage>
</organism>
<name>A0ABN7J8Y6_9BASI</name>
<dbReference type="EMBL" id="CAJHJG010005986">
    <property type="protein sequence ID" value="CAD6953967.1"/>
    <property type="molecule type" value="Genomic_DNA"/>
</dbReference>
<dbReference type="Pfam" id="PF00171">
    <property type="entry name" value="Aldedh"/>
    <property type="match status" value="1"/>
</dbReference>
<gene>
    <name evidence="3" type="ORF">JKIAZH3_G5467</name>
</gene>
<dbReference type="Gene3D" id="3.40.605.10">
    <property type="entry name" value="Aldehyde Dehydrogenase, Chain A, domain 1"/>
    <property type="match status" value="1"/>
</dbReference>
<evidence type="ECO:0000313" key="3">
    <source>
        <dbReference type="EMBL" id="CAD6953967.1"/>
    </source>
</evidence>
<protein>
    <recommendedName>
        <fullName evidence="2">Aldehyde dehydrogenase domain-containing protein</fullName>
    </recommendedName>
</protein>
<evidence type="ECO:0000256" key="1">
    <source>
        <dbReference type="ARBA" id="ARBA00023002"/>
    </source>
</evidence>
<comment type="caution">
    <text evidence="3">The sequence shown here is derived from an EMBL/GenBank/DDBJ whole genome shotgun (WGS) entry which is preliminary data.</text>
</comment>
<proteinExistence type="predicted"/>
<dbReference type="InterPro" id="IPR016163">
    <property type="entry name" value="Ald_DH_C"/>
</dbReference>
<dbReference type="Proteomes" id="UP000836402">
    <property type="component" value="Unassembled WGS sequence"/>
</dbReference>
<dbReference type="InterPro" id="IPR015590">
    <property type="entry name" value="Aldehyde_DH_dom"/>
</dbReference>
<evidence type="ECO:0000259" key="2">
    <source>
        <dbReference type="Pfam" id="PF00171"/>
    </source>
</evidence>
<accession>A0ABN7J8Y6</accession>
<evidence type="ECO:0000313" key="4">
    <source>
        <dbReference type="Proteomes" id="UP000836402"/>
    </source>
</evidence>
<dbReference type="PANTHER" id="PTHR43353:SF5">
    <property type="entry name" value="SUCCINATE-SEMIALDEHYDE DEHYDROGENASE, MITOCHONDRIAL"/>
    <property type="match status" value="1"/>
</dbReference>
<dbReference type="InterPro" id="IPR016161">
    <property type="entry name" value="Ald_DH/histidinol_DH"/>
</dbReference>
<dbReference type="SUPFAM" id="SSF53720">
    <property type="entry name" value="ALDH-like"/>
    <property type="match status" value="1"/>
</dbReference>
<feature type="domain" description="Aldehyde dehydrogenase" evidence="2">
    <location>
        <begin position="4"/>
        <end position="84"/>
    </location>
</feature>
<dbReference type="PANTHER" id="PTHR43353">
    <property type="entry name" value="SUCCINATE-SEMIALDEHYDE DEHYDROGENASE, MITOCHONDRIAL"/>
    <property type="match status" value="1"/>
</dbReference>
<dbReference type="InterPro" id="IPR050740">
    <property type="entry name" value="Aldehyde_DH_Superfamily"/>
</dbReference>
<dbReference type="InterPro" id="IPR016162">
    <property type="entry name" value="Ald_DH_N"/>
</dbReference>
<dbReference type="Gene3D" id="3.40.309.10">
    <property type="entry name" value="Aldehyde Dehydrogenase, Chain A, domain 2"/>
    <property type="match status" value="1"/>
</dbReference>
<keyword evidence="4" id="KW-1185">Reference proteome</keyword>
<reference evidence="3" key="1">
    <citation type="submission" date="2020-10" db="EMBL/GenBank/DDBJ databases">
        <authorList>
            <person name="Sedaghatjoo S."/>
        </authorList>
    </citation>
    <scope>NUCLEOTIDE SEQUENCE</scope>
    <source>
        <strain evidence="3">AZH3</strain>
    </source>
</reference>
<keyword evidence="1" id="KW-0560">Oxidoreductase</keyword>
<sequence length="437" mass="48044">METDETFGPLAALFKSTSEEDVLELTNDSDVGLAGYIFSRDYARCWPVAEALQVGMVGINCPILPQNCVPFGGVKESGFGRQRSFTCSPRMKKAFCDPDDFRRQEVLASGRRVFSCWLLLVDRSHHCRVEGTMSPVFGREVGGAARSTFRHPEARRAPWEIWTDYWIMGQGWIRISLFRASYELQAQSRVYGSDARPTDRGRRRDAFERDIPHLSFLELVIDSTTAASVSTAYTCHTAFCESATESIYTSSVPFKYMEAGCWPGTQVRDVFDESEGLEGLFPVKDTKHPIPYSPVSDSPCSVPALSTCSSALAVVLSLPLSDSSFDLLERFIPAATAQNADYNSRAAQGGSFVRVLLFGVSLTSAIKDLVCVPLPRSPPVVRLSARIHHLDYGNPLDALGACPQVLRCTAISILGVTKHFCIHQVTNEPSASACPTI</sequence>